<keyword evidence="3" id="KW-1185">Reference proteome</keyword>
<comment type="caution">
    <text evidence="2">The sequence shown here is derived from an EMBL/GenBank/DDBJ whole genome shotgun (WGS) entry which is preliminary data.</text>
</comment>
<keyword evidence="1" id="KW-0812">Transmembrane</keyword>
<dbReference type="EMBL" id="WBVO01000002">
    <property type="protein sequence ID" value="KAB2814023.1"/>
    <property type="molecule type" value="Genomic_DNA"/>
</dbReference>
<protein>
    <submittedName>
        <fullName evidence="2">Uncharacterized protein</fullName>
    </submittedName>
</protein>
<sequence>MSPLPKNIVAWISGLSAAVGFYMILFLLPFDWSERLALFLGLVLPIFTIRMVYLILKSDYDREDSFEDRFYEDGSLRSGRK</sequence>
<gene>
    <name evidence="2" type="ORF">F8C67_04910</name>
</gene>
<evidence type="ECO:0000256" key="1">
    <source>
        <dbReference type="SAM" id="Phobius"/>
    </source>
</evidence>
<organism evidence="2 3">
    <name type="scientific">Phaeocystidibacter luteus</name>
    <dbReference type="NCBI Taxonomy" id="911197"/>
    <lineage>
        <taxon>Bacteria</taxon>
        <taxon>Pseudomonadati</taxon>
        <taxon>Bacteroidota</taxon>
        <taxon>Flavobacteriia</taxon>
        <taxon>Flavobacteriales</taxon>
        <taxon>Phaeocystidibacteraceae</taxon>
        <taxon>Phaeocystidibacter</taxon>
    </lineage>
</organism>
<proteinExistence type="predicted"/>
<dbReference type="Proteomes" id="UP000468650">
    <property type="component" value="Unassembled WGS sequence"/>
</dbReference>
<keyword evidence="1" id="KW-1133">Transmembrane helix</keyword>
<feature type="transmembrane region" description="Helical" evidence="1">
    <location>
        <begin position="36"/>
        <end position="56"/>
    </location>
</feature>
<dbReference type="AlphaFoldDB" id="A0A6N6RJS1"/>
<keyword evidence="1" id="KW-0472">Membrane</keyword>
<dbReference type="RefSeq" id="WP_151666691.1">
    <property type="nucleotide sequence ID" value="NZ_WBVO01000002.1"/>
</dbReference>
<evidence type="ECO:0000313" key="2">
    <source>
        <dbReference type="EMBL" id="KAB2814023.1"/>
    </source>
</evidence>
<feature type="transmembrane region" description="Helical" evidence="1">
    <location>
        <begin position="7"/>
        <end position="30"/>
    </location>
</feature>
<evidence type="ECO:0000313" key="3">
    <source>
        <dbReference type="Proteomes" id="UP000468650"/>
    </source>
</evidence>
<accession>A0A6N6RJS1</accession>
<name>A0A6N6RJS1_9FLAO</name>
<reference evidence="2 3" key="1">
    <citation type="submission" date="2019-09" db="EMBL/GenBank/DDBJ databases">
        <title>Genomes of family Cryomorphaceae.</title>
        <authorList>
            <person name="Bowman J.P."/>
        </authorList>
    </citation>
    <scope>NUCLEOTIDE SEQUENCE [LARGE SCALE GENOMIC DNA]</scope>
    <source>
        <strain evidence="2 3">LMG 25704</strain>
    </source>
</reference>